<accession>A0A674K0G9</accession>
<dbReference type="InterPro" id="IPR036869">
    <property type="entry name" value="J_dom_sf"/>
</dbReference>
<evidence type="ECO:0008006" key="4">
    <source>
        <dbReference type="Google" id="ProtNLM"/>
    </source>
</evidence>
<dbReference type="InParanoid" id="A0A674K0G9"/>
<proteinExistence type="predicted"/>
<name>A0A674K0G9_9SAUR</name>
<dbReference type="Gene3D" id="1.10.287.110">
    <property type="entry name" value="DnaJ domain"/>
    <property type="match status" value="1"/>
</dbReference>
<dbReference type="Proteomes" id="UP000472274">
    <property type="component" value="Unplaced"/>
</dbReference>
<keyword evidence="3" id="KW-1185">Reference proteome</keyword>
<dbReference type="PANTHER" id="PTHR46919">
    <property type="entry name" value="ZINC FINGER, C3HC4 TYPE (RING FINGER) FAMILY PROTEIN"/>
    <property type="match status" value="1"/>
</dbReference>
<dbReference type="GeneTree" id="ENSGT00940000164866"/>
<evidence type="ECO:0000313" key="3">
    <source>
        <dbReference type="Proteomes" id="UP000472274"/>
    </source>
</evidence>
<dbReference type="SUPFAM" id="SSF46565">
    <property type="entry name" value="Chaperone J-domain"/>
    <property type="match status" value="1"/>
</dbReference>
<reference evidence="2" key="2">
    <citation type="submission" date="2025-09" db="UniProtKB">
        <authorList>
            <consortium name="Ensembl"/>
        </authorList>
    </citation>
    <scope>IDENTIFICATION</scope>
</reference>
<organism evidence="2 3">
    <name type="scientific">Terrapene triunguis</name>
    <name type="common">Three-toed box turtle</name>
    <dbReference type="NCBI Taxonomy" id="2587831"/>
    <lineage>
        <taxon>Eukaryota</taxon>
        <taxon>Metazoa</taxon>
        <taxon>Chordata</taxon>
        <taxon>Craniata</taxon>
        <taxon>Vertebrata</taxon>
        <taxon>Euteleostomi</taxon>
        <taxon>Archelosauria</taxon>
        <taxon>Testudinata</taxon>
        <taxon>Testudines</taxon>
        <taxon>Cryptodira</taxon>
        <taxon>Durocryptodira</taxon>
        <taxon>Testudinoidea</taxon>
        <taxon>Emydidae</taxon>
        <taxon>Terrapene</taxon>
    </lineage>
</organism>
<dbReference type="PANTHER" id="PTHR46919:SF2">
    <property type="entry name" value="SACSIN"/>
    <property type="match status" value="1"/>
</dbReference>
<evidence type="ECO:0000313" key="2">
    <source>
        <dbReference type="Ensembl" id="ENSTMTP00000026413.1"/>
    </source>
</evidence>
<dbReference type="AlphaFoldDB" id="A0A674K0G9"/>
<reference evidence="2" key="1">
    <citation type="submission" date="2025-08" db="UniProtKB">
        <authorList>
            <consortium name="Ensembl"/>
        </authorList>
    </citation>
    <scope>IDENTIFICATION</scope>
</reference>
<feature type="region of interest" description="Disordered" evidence="1">
    <location>
        <begin position="62"/>
        <end position="94"/>
    </location>
</feature>
<protein>
    <recommendedName>
        <fullName evidence="4">J domain-containing protein</fullName>
    </recommendedName>
</protein>
<dbReference type="Ensembl" id="ENSTMTT00000027376.1">
    <property type="protein sequence ID" value="ENSTMTP00000026413.1"/>
    <property type="gene ID" value="ENSTMTG00000019314.1"/>
</dbReference>
<sequence length="251" mass="28158">MHRGKRLEGSQVSQVVHVVLHGERRKAIRRLYLRYHPDKNVGQEEMANEVCKYLRERIQELEEGRKPRAASNPRSPQASGGRHHPSSHRGFSASWDEWDGEARHHRQSRREFTGQRDHGFHYDFWSYHRAQAGRRPQAEEAGRWLRQAQSDLRAAGHDVGQRCGLTLSPGPAVCLISAPAVAGFCIRRNKPSYSSNPASLKSWCQPFAPGQSSFGGRVLPPAGGDEPCSLGVGGFRLPIPLPPRSLPRGWQ</sequence>
<evidence type="ECO:0000256" key="1">
    <source>
        <dbReference type="SAM" id="MobiDB-lite"/>
    </source>
</evidence>